<protein>
    <recommendedName>
        <fullName evidence="6">Neurofascin/L1/NrCAM C-terminal domain-containing protein</fullName>
    </recommendedName>
</protein>
<keyword evidence="2 5" id="KW-0812">Transmembrane</keyword>
<evidence type="ECO:0000313" key="9">
    <source>
        <dbReference type="Proteomes" id="UP000663889"/>
    </source>
</evidence>
<feature type="transmembrane region" description="Helical" evidence="5">
    <location>
        <begin position="49"/>
        <end position="70"/>
    </location>
</feature>
<dbReference type="GO" id="GO:0016020">
    <property type="term" value="C:membrane"/>
    <property type="evidence" value="ECO:0007669"/>
    <property type="project" value="UniProtKB-SubCell"/>
</dbReference>
<keyword evidence="4 5" id="KW-0472">Membrane</keyword>
<evidence type="ECO:0000256" key="1">
    <source>
        <dbReference type="ARBA" id="ARBA00004167"/>
    </source>
</evidence>
<dbReference type="Proteomes" id="UP000663882">
    <property type="component" value="Unassembled WGS sequence"/>
</dbReference>
<evidence type="ECO:0000259" key="6">
    <source>
        <dbReference type="Pfam" id="PF13882"/>
    </source>
</evidence>
<dbReference type="AlphaFoldDB" id="A0A814DPC6"/>
<dbReference type="Pfam" id="PF13882">
    <property type="entry name" value="Bravo_FIGEY"/>
    <property type="match status" value="1"/>
</dbReference>
<evidence type="ECO:0000256" key="2">
    <source>
        <dbReference type="ARBA" id="ARBA00022692"/>
    </source>
</evidence>
<evidence type="ECO:0000313" key="8">
    <source>
        <dbReference type="EMBL" id="CAF0956463.1"/>
    </source>
</evidence>
<gene>
    <name evidence="7" type="ORF">RFH988_LOCUS6649</name>
    <name evidence="8" type="ORF">SEV965_LOCUS8531</name>
</gene>
<dbReference type="Proteomes" id="UP000663889">
    <property type="component" value="Unassembled WGS sequence"/>
</dbReference>
<keyword evidence="3 5" id="KW-1133">Transmembrane helix</keyword>
<feature type="domain" description="Neurofascin/L1/NrCAM C-terminal" evidence="6">
    <location>
        <begin position="92"/>
        <end position="166"/>
    </location>
</feature>
<dbReference type="InterPro" id="IPR026966">
    <property type="entry name" value="Neurofascin/L1/NrCAM_C"/>
</dbReference>
<comment type="subcellular location">
    <subcellularLocation>
        <location evidence="1">Membrane</location>
        <topology evidence="1">Single-pass membrane protein</topology>
    </subcellularLocation>
</comment>
<accession>A0A814DPC6</accession>
<comment type="caution">
    <text evidence="8">The sequence shown here is derived from an EMBL/GenBank/DDBJ whole genome shotgun (WGS) entry which is preliminary data.</text>
</comment>
<sequence>MSGLSLQYPTNGIENGSLSTSFHSNNTFNLNCTSIDCLDRAPRVINSPWFIGLIIAIVVLIIVFAIVCGIMKRKGGKYSAGVDGKSTLYNSVYRIQDKEMLHGPSGYGDNDGKFSEYYRAPSDVSIKQSHISLHNGDDRDSMAEFNDEKDRSRFTEDGSFIGQYGRDDKRHTNLVKYDENDGFANEYQNDDPGKYLSHL</sequence>
<dbReference type="OrthoDB" id="10020351at2759"/>
<evidence type="ECO:0000256" key="4">
    <source>
        <dbReference type="ARBA" id="ARBA00023136"/>
    </source>
</evidence>
<name>A0A814DPC6_9BILA</name>
<evidence type="ECO:0000313" key="7">
    <source>
        <dbReference type="EMBL" id="CAF0854724.1"/>
    </source>
</evidence>
<evidence type="ECO:0000256" key="5">
    <source>
        <dbReference type="SAM" id="Phobius"/>
    </source>
</evidence>
<dbReference type="EMBL" id="CAJNOU010000317">
    <property type="protein sequence ID" value="CAF0956463.1"/>
    <property type="molecule type" value="Genomic_DNA"/>
</dbReference>
<dbReference type="EMBL" id="CAJNOO010000202">
    <property type="protein sequence ID" value="CAF0854724.1"/>
    <property type="molecule type" value="Genomic_DNA"/>
</dbReference>
<organism evidence="8 9">
    <name type="scientific">Rotaria sordida</name>
    <dbReference type="NCBI Taxonomy" id="392033"/>
    <lineage>
        <taxon>Eukaryota</taxon>
        <taxon>Metazoa</taxon>
        <taxon>Spiralia</taxon>
        <taxon>Gnathifera</taxon>
        <taxon>Rotifera</taxon>
        <taxon>Eurotatoria</taxon>
        <taxon>Bdelloidea</taxon>
        <taxon>Philodinida</taxon>
        <taxon>Philodinidae</taxon>
        <taxon>Rotaria</taxon>
    </lineage>
</organism>
<evidence type="ECO:0000256" key="3">
    <source>
        <dbReference type="ARBA" id="ARBA00022989"/>
    </source>
</evidence>
<proteinExistence type="predicted"/>
<reference evidence="8" key="1">
    <citation type="submission" date="2021-02" db="EMBL/GenBank/DDBJ databases">
        <authorList>
            <person name="Nowell W R."/>
        </authorList>
    </citation>
    <scope>NUCLEOTIDE SEQUENCE</scope>
</reference>